<dbReference type="EMBL" id="CABVGP010000004">
    <property type="protein sequence ID" value="VVJ24964.1"/>
    <property type="molecule type" value="Genomic_DNA"/>
</dbReference>
<organism evidence="2 3">
    <name type="scientific">Amycolatopsis camponoti</name>
    <dbReference type="NCBI Taxonomy" id="2606593"/>
    <lineage>
        <taxon>Bacteria</taxon>
        <taxon>Bacillati</taxon>
        <taxon>Actinomycetota</taxon>
        <taxon>Actinomycetes</taxon>
        <taxon>Pseudonocardiales</taxon>
        <taxon>Pseudonocardiaceae</taxon>
        <taxon>Amycolatopsis</taxon>
    </lineage>
</organism>
<evidence type="ECO:0000256" key="1">
    <source>
        <dbReference type="SAM" id="MobiDB-lite"/>
    </source>
</evidence>
<protein>
    <submittedName>
        <fullName evidence="2">Uncharacterized protein</fullName>
    </submittedName>
</protein>
<sequence length="41" mass="4536">MRPSNHQGSRCASRPSRVRPFRGMSGLRPAGSPIRPACWKS</sequence>
<name>A0A6I8MB16_9PSEU</name>
<feature type="region of interest" description="Disordered" evidence="1">
    <location>
        <begin position="1"/>
        <end position="41"/>
    </location>
</feature>
<accession>A0A6I8MB16</accession>
<dbReference type="AlphaFoldDB" id="A0A6I8MB16"/>
<evidence type="ECO:0000313" key="3">
    <source>
        <dbReference type="Proteomes" id="UP000399805"/>
    </source>
</evidence>
<feature type="compositionally biased region" description="Polar residues" evidence="1">
    <location>
        <begin position="1"/>
        <end position="10"/>
    </location>
</feature>
<keyword evidence="3" id="KW-1185">Reference proteome</keyword>
<gene>
    <name evidence="2" type="ORF">AA23TX_09720</name>
</gene>
<proteinExistence type="predicted"/>
<dbReference type="Proteomes" id="UP000399805">
    <property type="component" value="Unassembled WGS sequence"/>
</dbReference>
<reference evidence="2 3" key="1">
    <citation type="submission" date="2019-09" db="EMBL/GenBank/DDBJ databases">
        <authorList>
            <person name="Leyn A S."/>
        </authorList>
    </citation>
    <scope>NUCLEOTIDE SEQUENCE [LARGE SCALE GENOMIC DNA]</scope>
    <source>
        <strain evidence="2">AA231_1</strain>
    </source>
</reference>
<evidence type="ECO:0000313" key="2">
    <source>
        <dbReference type="EMBL" id="VVJ24964.1"/>
    </source>
</evidence>